<feature type="signal peptide" evidence="3">
    <location>
        <begin position="1"/>
        <end position="21"/>
    </location>
</feature>
<dbReference type="GO" id="GO:0004252">
    <property type="term" value="F:serine-type endopeptidase activity"/>
    <property type="evidence" value="ECO:0007669"/>
    <property type="project" value="TreeGrafter"/>
</dbReference>
<feature type="chain" id="PRO_5007573843" description="Peptidase S9 prolyl oligopeptidase catalytic domain-containing protein" evidence="3">
    <location>
        <begin position="22"/>
        <end position="961"/>
    </location>
</feature>
<dbReference type="PANTHER" id="PTHR42776">
    <property type="entry name" value="SERINE PEPTIDASE S9 FAMILY MEMBER"/>
    <property type="match status" value="1"/>
</dbReference>
<evidence type="ECO:0000256" key="3">
    <source>
        <dbReference type="SAM" id="SignalP"/>
    </source>
</evidence>
<organism evidence="5 6">
    <name type="scientific">Roseivirga ehrenbergii (strain DSM 102268 / JCM 13514 / KCTC 12282 / NCIMB 14502 / KMM 6017)</name>
    <dbReference type="NCBI Taxonomy" id="279360"/>
    <lineage>
        <taxon>Bacteria</taxon>
        <taxon>Pseudomonadati</taxon>
        <taxon>Bacteroidota</taxon>
        <taxon>Cytophagia</taxon>
        <taxon>Cytophagales</taxon>
        <taxon>Roseivirgaceae</taxon>
        <taxon>Roseivirga</taxon>
    </lineage>
</organism>
<dbReference type="GO" id="GO:0006508">
    <property type="term" value="P:proteolysis"/>
    <property type="evidence" value="ECO:0007669"/>
    <property type="project" value="InterPro"/>
</dbReference>
<dbReference type="InterPro" id="IPR001375">
    <property type="entry name" value="Peptidase_S9_cat"/>
</dbReference>
<reference evidence="5" key="1">
    <citation type="submission" date="2016-01" db="EMBL/GenBank/DDBJ databases">
        <title>Genome sequencing of Roseivirga ehrenbergii KMM 6017.</title>
        <authorList>
            <person name="Selvaratnam C."/>
            <person name="Thevarajoo S."/>
            <person name="Goh K.M."/>
            <person name="Ee R."/>
            <person name="Chan K.-G."/>
            <person name="Chong C.S."/>
        </authorList>
    </citation>
    <scope>NUCLEOTIDE SEQUENCE [LARGE SCALE GENOMIC DNA]</scope>
    <source>
        <strain evidence="5">KMM 6017</strain>
    </source>
</reference>
<name>A0A150X087_ROSEK</name>
<evidence type="ECO:0000259" key="4">
    <source>
        <dbReference type="Pfam" id="PF00326"/>
    </source>
</evidence>
<proteinExistence type="predicted"/>
<keyword evidence="1" id="KW-0378">Hydrolase</keyword>
<gene>
    <name evidence="5" type="ORF">MB14_08905</name>
</gene>
<evidence type="ECO:0000256" key="1">
    <source>
        <dbReference type="ARBA" id="ARBA00022801"/>
    </source>
</evidence>
<dbReference type="RefSeq" id="WP_062593154.1">
    <property type="nucleotide sequence ID" value="NZ_LQZQ01000049.1"/>
</dbReference>
<dbReference type="Gene3D" id="3.40.50.1820">
    <property type="entry name" value="alpha/beta hydrolase"/>
    <property type="match status" value="1"/>
</dbReference>
<dbReference type="PANTHER" id="PTHR42776:SF4">
    <property type="entry name" value="ACYLAMINO-ACID-RELEASING ENZYME"/>
    <property type="match status" value="1"/>
</dbReference>
<dbReference type="OrthoDB" id="9812921at2"/>
<comment type="caution">
    <text evidence="5">The sequence shown here is derived from an EMBL/GenBank/DDBJ whole genome shotgun (WGS) entry which is preliminary data.</text>
</comment>
<evidence type="ECO:0000313" key="5">
    <source>
        <dbReference type="EMBL" id="KYG72158.1"/>
    </source>
</evidence>
<dbReference type="SUPFAM" id="SSF69304">
    <property type="entry name" value="Tricorn protease N-terminal domain"/>
    <property type="match status" value="1"/>
</dbReference>
<dbReference type="Proteomes" id="UP000075583">
    <property type="component" value="Unassembled WGS sequence"/>
</dbReference>
<keyword evidence="3" id="KW-0732">Signal</keyword>
<protein>
    <recommendedName>
        <fullName evidence="4">Peptidase S9 prolyl oligopeptidase catalytic domain-containing protein</fullName>
    </recommendedName>
</protein>
<feature type="compositionally biased region" description="Basic and acidic residues" evidence="2">
    <location>
        <begin position="159"/>
        <end position="173"/>
    </location>
</feature>
<feature type="domain" description="Peptidase S9 prolyl oligopeptidase catalytic" evidence="4">
    <location>
        <begin position="742"/>
        <end position="913"/>
    </location>
</feature>
<accession>A0A150X087</accession>
<dbReference type="AlphaFoldDB" id="A0A150X087"/>
<keyword evidence="6" id="KW-1185">Reference proteome</keyword>
<dbReference type="EMBL" id="LQZQ01000049">
    <property type="protein sequence ID" value="KYG72158.1"/>
    <property type="molecule type" value="Genomic_DNA"/>
</dbReference>
<evidence type="ECO:0000256" key="2">
    <source>
        <dbReference type="SAM" id="MobiDB-lite"/>
    </source>
</evidence>
<dbReference type="InterPro" id="IPR029058">
    <property type="entry name" value="AB_hydrolase_fold"/>
</dbReference>
<sequence>MKTKISLFSIFMLFMLFQATAQKKPLTHDVYDDWKSLQSTTISNDGNWTAYRISPQVGDGILEIKSLTNNKTYTLDRVSRYSFTKNSDFVVATVNPEYEKEHALKLKKTTSAKMPKDSLFIVNLKSGDIKKIARVKNYQLPNESTEFVAWIHEAALEEKGKKEEGEKSDEDKKPKSKSKGTELVLYNMVSGSEKRFEGVMDYELTTKGNYLYFEKDEADSLNPAGVFAYNTKTGKEVTLNSGLKDYKKLTTTEDGEELVFFATNSDSKADDKYFSLMHWKAGNNEAKIIADTTTAGLPNNWMVSDNSNPRFSESGKRLYFGTAPRPVKYAYEEDTTLLDSERPAVDVWSYNDPYIQPMQKLRANRDKNKTYDVVMDLKSMKMVQLGNQYLENIYIDTENDRDFVLATDDQAYRVQSTWDTQQPRDYYKVNVNTGKAELLMQAGRGFMSLSPEGNYLTWYDPELEDWFAMDVATETVRNLTEKIDVSFSDELHDSPSLAGSYGAAGWSEKDAAFFINDRFDIWKIDPKGKLAPENVTNGFGRKNNITFRYQSLDRDEKFISMKAPVLLSAMHQWTMQDGFYTANLSKASNPTKVVMEDVSFGRLIKAEDSDRVIFTKSTYEEFGELYVANSYKMDGLKKLTNVGAQEDPYNWGTAELIQFNSLQDGEEMQAILYKPENFDPNKKYPMIVYFYERRSNSLHSHPSPAPSASTINIPYYVSNDYLVLVPDIKYELGYPGPSAYNHVVPATNAVVNMGFVDKTKMAIQGQSWGGYQVAYLVTKTDMYAAAGAGAPVVNMTSAYGGVRWGSGMSRMFQYEKTQSRLGGTLWETPTRYIDNSPLFRMDEVETPLFIMHNDEDGAVPWYQGIEYYMALRRLQKPSWLVVYNGEDHNLVQRKNRKDLSIRMGQFFDHYLKGAPMPEWMANGLPATLKGRTLGYELVDETNNTVEGEGASLMKEKAKGNK</sequence>
<dbReference type="SUPFAM" id="SSF53474">
    <property type="entry name" value="alpha/beta-Hydrolases"/>
    <property type="match status" value="1"/>
</dbReference>
<feature type="region of interest" description="Disordered" evidence="2">
    <location>
        <begin position="159"/>
        <end position="179"/>
    </location>
</feature>
<dbReference type="Pfam" id="PF00326">
    <property type="entry name" value="Peptidase_S9"/>
    <property type="match status" value="1"/>
</dbReference>
<evidence type="ECO:0000313" key="6">
    <source>
        <dbReference type="Proteomes" id="UP000075583"/>
    </source>
</evidence>
<dbReference type="STRING" id="279360.MB14_08905"/>